<name>A0A0M3IJK0_ASCLU</name>
<keyword evidence="1" id="KW-0812">Transmembrane</keyword>
<reference evidence="3" key="1">
    <citation type="submission" date="2017-02" db="UniProtKB">
        <authorList>
            <consortium name="WormBaseParasite"/>
        </authorList>
    </citation>
    <scope>IDENTIFICATION</scope>
</reference>
<feature type="transmembrane region" description="Helical" evidence="1">
    <location>
        <begin position="20"/>
        <end position="42"/>
    </location>
</feature>
<organism evidence="2 3">
    <name type="scientific">Ascaris lumbricoides</name>
    <name type="common">Giant roundworm</name>
    <dbReference type="NCBI Taxonomy" id="6252"/>
    <lineage>
        <taxon>Eukaryota</taxon>
        <taxon>Metazoa</taxon>
        <taxon>Ecdysozoa</taxon>
        <taxon>Nematoda</taxon>
        <taxon>Chromadorea</taxon>
        <taxon>Rhabditida</taxon>
        <taxon>Spirurina</taxon>
        <taxon>Ascaridomorpha</taxon>
        <taxon>Ascaridoidea</taxon>
        <taxon>Ascarididae</taxon>
        <taxon>Ascaris</taxon>
    </lineage>
</organism>
<keyword evidence="1" id="KW-0472">Membrane</keyword>
<dbReference type="AlphaFoldDB" id="A0A0M3IJK0"/>
<proteinExistence type="predicted"/>
<dbReference type="WBParaSite" id="ALUE_0001883301-mRNA-1">
    <property type="protein sequence ID" value="ALUE_0001883301-mRNA-1"/>
    <property type="gene ID" value="ALUE_0001883301"/>
</dbReference>
<keyword evidence="2" id="KW-1185">Reference proteome</keyword>
<accession>A0A0M3IJK0</accession>
<evidence type="ECO:0000313" key="3">
    <source>
        <dbReference type="WBParaSite" id="ALUE_0001883301-mRNA-1"/>
    </source>
</evidence>
<evidence type="ECO:0000256" key="1">
    <source>
        <dbReference type="SAM" id="Phobius"/>
    </source>
</evidence>
<evidence type="ECO:0000313" key="2">
    <source>
        <dbReference type="Proteomes" id="UP000036681"/>
    </source>
</evidence>
<dbReference type="Proteomes" id="UP000036681">
    <property type="component" value="Unplaced"/>
</dbReference>
<protein>
    <submittedName>
        <fullName evidence="3">Secreted protein</fullName>
    </submittedName>
</protein>
<sequence>MDSCESACWLWWCWCCIGCVAMVLLSGCCVPSVVVAVAWLTVLGCRYRSKIKGAANGDKFLFRISMDTSLEFEDLTLLALK</sequence>
<keyword evidence="1" id="KW-1133">Transmembrane helix</keyword>